<comment type="caution">
    <text evidence="4">The sequence shown here is derived from an EMBL/GenBank/DDBJ whole genome shotgun (WGS) entry which is preliminary data.</text>
</comment>
<gene>
    <name evidence="4" type="ORF">KR093_009267</name>
</gene>
<dbReference type="CDD" id="cd00051">
    <property type="entry name" value="EFh"/>
    <property type="match status" value="2"/>
</dbReference>
<protein>
    <recommendedName>
        <fullName evidence="3">EF-hand domain-containing protein</fullName>
    </recommendedName>
</protein>
<dbReference type="FunFam" id="1.10.238.10:FF:000001">
    <property type="entry name" value="Calmodulin 1"/>
    <property type="match status" value="1"/>
</dbReference>
<dbReference type="PANTHER" id="PTHR23048">
    <property type="entry name" value="MYOSIN LIGHT CHAIN 1, 3"/>
    <property type="match status" value="1"/>
</dbReference>
<accession>A0AAD4K1I6</accession>
<dbReference type="InterPro" id="IPR002048">
    <property type="entry name" value="EF_hand_dom"/>
</dbReference>
<dbReference type="EMBL" id="JAJJHW010002585">
    <property type="protein sequence ID" value="KAH8371893.1"/>
    <property type="molecule type" value="Genomic_DNA"/>
</dbReference>
<dbReference type="InterPro" id="IPR050230">
    <property type="entry name" value="CALM/Myosin/TropC-like"/>
</dbReference>
<evidence type="ECO:0000313" key="5">
    <source>
        <dbReference type="Proteomes" id="UP001200034"/>
    </source>
</evidence>
<organism evidence="4 5">
    <name type="scientific">Drosophila rubida</name>
    <dbReference type="NCBI Taxonomy" id="30044"/>
    <lineage>
        <taxon>Eukaryota</taxon>
        <taxon>Metazoa</taxon>
        <taxon>Ecdysozoa</taxon>
        <taxon>Arthropoda</taxon>
        <taxon>Hexapoda</taxon>
        <taxon>Insecta</taxon>
        <taxon>Pterygota</taxon>
        <taxon>Neoptera</taxon>
        <taxon>Endopterygota</taxon>
        <taxon>Diptera</taxon>
        <taxon>Brachycera</taxon>
        <taxon>Muscomorpha</taxon>
        <taxon>Ephydroidea</taxon>
        <taxon>Drosophilidae</taxon>
        <taxon>Drosophila</taxon>
    </lineage>
</organism>
<keyword evidence="2" id="KW-0106">Calcium</keyword>
<dbReference type="Gene3D" id="1.10.238.10">
    <property type="entry name" value="EF-hand"/>
    <property type="match status" value="2"/>
</dbReference>
<evidence type="ECO:0000256" key="2">
    <source>
        <dbReference type="ARBA" id="ARBA00022837"/>
    </source>
</evidence>
<feature type="domain" description="EF-hand" evidence="3">
    <location>
        <begin position="60"/>
        <end position="95"/>
    </location>
</feature>
<keyword evidence="1" id="KW-0677">Repeat</keyword>
<evidence type="ECO:0000256" key="1">
    <source>
        <dbReference type="ARBA" id="ARBA00022737"/>
    </source>
</evidence>
<dbReference type="GO" id="GO:0005509">
    <property type="term" value="F:calcium ion binding"/>
    <property type="evidence" value="ECO:0007669"/>
    <property type="project" value="InterPro"/>
</dbReference>
<dbReference type="PROSITE" id="PS00018">
    <property type="entry name" value="EF_HAND_1"/>
    <property type="match status" value="1"/>
</dbReference>
<dbReference type="PANTHER" id="PTHR23048:SF0">
    <property type="entry name" value="CALMODULIN LIKE 3"/>
    <property type="match status" value="1"/>
</dbReference>
<dbReference type="AlphaFoldDB" id="A0AAD4K1I6"/>
<dbReference type="GO" id="GO:0016460">
    <property type="term" value="C:myosin II complex"/>
    <property type="evidence" value="ECO:0007669"/>
    <property type="project" value="TreeGrafter"/>
</dbReference>
<dbReference type="SUPFAM" id="SSF47473">
    <property type="entry name" value="EF-hand"/>
    <property type="match status" value="1"/>
</dbReference>
<dbReference type="InterPro" id="IPR011992">
    <property type="entry name" value="EF-hand-dom_pair"/>
</dbReference>
<reference evidence="4" key="1">
    <citation type="journal article" date="2021" name="Mol. Ecol. Resour.">
        <title>Phylogenomic analyses of the genus Drosophila reveals genomic signals of climate adaptation.</title>
        <authorList>
            <person name="Li F."/>
            <person name="Rane R.V."/>
            <person name="Luria V."/>
            <person name="Xiong Z."/>
            <person name="Chen J."/>
            <person name="Li Z."/>
            <person name="Catullo R.A."/>
            <person name="Griffin P.C."/>
            <person name="Schiffer M."/>
            <person name="Pearce S."/>
            <person name="Lee S.F."/>
            <person name="McElroy K."/>
            <person name="Stocker A."/>
            <person name="Shirriffs J."/>
            <person name="Cockerell F."/>
            <person name="Coppin C."/>
            <person name="Sgro C.M."/>
            <person name="Karger A."/>
            <person name="Cain J.W."/>
            <person name="Weber J.A."/>
            <person name="Santpere G."/>
            <person name="Kirschner M.W."/>
            <person name="Hoffmann A.A."/>
            <person name="Oakeshott J.G."/>
            <person name="Zhang G."/>
        </authorList>
    </citation>
    <scope>NUCLEOTIDE SEQUENCE</scope>
    <source>
        <strain evidence="4">BGI-SZ-2011g</strain>
    </source>
</reference>
<keyword evidence="5" id="KW-1185">Reference proteome</keyword>
<evidence type="ECO:0000313" key="4">
    <source>
        <dbReference type="EMBL" id="KAH8371893.1"/>
    </source>
</evidence>
<name>A0AAD4K1I6_9MUSC</name>
<sequence>MKKFGFYFKEAKLSSVINMDLSPRELQEFQHAFDMLDSEHDGSITFKDLATFIRNLGKEATENELLAMINEVDADGNGSVEFAEFVTAMTMRMCRMPDDDELREAFRVFDRDNSGYITVEKIRNVMVDLSTKVTEEEIEEMLRDANVEFETALSFEDFSRIMTGV</sequence>
<dbReference type="Pfam" id="PF13499">
    <property type="entry name" value="EF-hand_7"/>
    <property type="match status" value="2"/>
</dbReference>
<feature type="domain" description="EF-hand" evidence="3">
    <location>
        <begin position="97"/>
        <end position="132"/>
    </location>
</feature>
<feature type="domain" description="EF-hand" evidence="3">
    <location>
        <begin position="24"/>
        <end position="59"/>
    </location>
</feature>
<dbReference type="InterPro" id="IPR018247">
    <property type="entry name" value="EF_Hand_1_Ca_BS"/>
</dbReference>
<dbReference type="PROSITE" id="PS50222">
    <property type="entry name" value="EF_HAND_2"/>
    <property type="match status" value="3"/>
</dbReference>
<dbReference type="Proteomes" id="UP001200034">
    <property type="component" value="Unassembled WGS sequence"/>
</dbReference>
<proteinExistence type="predicted"/>
<dbReference type="SMART" id="SM00054">
    <property type="entry name" value="EFh"/>
    <property type="match status" value="3"/>
</dbReference>
<evidence type="ECO:0000259" key="3">
    <source>
        <dbReference type="PROSITE" id="PS50222"/>
    </source>
</evidence>